<feature type="transmembrane region" description="Helical" evidence="1">
    <location>
        <begin position="160"/>
        <end position="182"/>
    </location>
</feature>
<dbReference type="EMBL" id="CP031423">
    <property type="protein sequence ID" value="AZS36386.1"/>
    <property type="molecule type" value="Genomic_DNA"/>
</dbReference>
<dbReference type="OrthoDB" id="9798122at2"/>
<dbReference type="InterPro" id="IPR005325">
    <property type="entry name" value="DUF308_memb"/>
</dbReference>
<feature type="transmembrane region" description="Helical" evidence="1">
    <location>
        <begin position="51"/>
        <end position="72"/>
    </location>
</feature>
<feature type="transmembrane region" description="Helical" evidence="1">
    <location>
        <begin position="27"/>
        <end position="45"/>
    </location>
</feature>
<gene>
    <name evidence="2" type="ORF">CVS47_00987</name>
</gene>
<dbReference type="Pfam" id="PF03583">
    <property type="entry name" value="LIP"/>
    <property type="match status" value="1"/>
</dbReference>
<dbReference type="RefSeq" id="WP_127095086.1">
    <property type="nucleotide sequence ID" value="NZ_CP031423.1"/>
</dbReference>
<evidence type="ECO:0000313" key="2">
    <source>
        <dbReference type="EMBL" id="AZS36386.1"/>
    </source>
</evidence>
<dbReference type="SUPFAM" id="SSF53474">
    <property type="entry name" value="alpha/beta-Hydrolases"/>
    <property type="match status" value="1"/>
</dbReference>
<dbReference type="AlphaFoldDB" id="A0A3S9W8J0"/>
<dbReference type="PANTHER" id="PTHR34853">
    <property type="match status" value="1"/>
</dbReference>
<keyword evidence="1" id="KW-0812">Transmembrane</keyword>
<dbReference type="Pfam" id="PF03729">
    <property type="entry name" value="DUF308"/>
    <property type="match status" value="2"/>
</dbReference>
<evidence type="ECO:0000256" key="1">
    <source>
        <dbReference type="SAM" id="Phobius"/>
    </source>
</evidence>
<keyword evidence="1" id="KW-1133">Transmembrane helix</keyword>
<sequence length="619" mass="64668">MADHPRQGVWRVRFSALPTLLARTPPGVRTIAGLGVAVLGVMIVFRPLTSLLLLSVYVGCSAIISGLFTLIVHRSSPEWWTRVFAVLWLLGGTAVLIWLGRSFEVLPVVLAILIILGGLAALGDAVLGGSVSERVLAAAWGGAQLAFGILSLTWPDVTLLVVAVVFGARTIVFGAASVIGGIRELARRAQPPESAGTVERARARRGRAWAAGGRYALALMLITASAAGWGLNDWLADGAPVLDGFYDPPDDVPSEHGRLIRADDYVGWPPAGGEVQRILYTTQDSAGRAAVASALVITPVDPPPGPRPVVSWNHGTTGVARSCAPSLREDSAIDWAIPAVDEVMARGWVVVASDYSGQGAPGVFPYLIGAGEARSSLDAVLAAREAQARSTTGFVELGSEVAVWGHSQGGHAALWTAQLARDYTPQLTIVGTAVAAPVADPKALAGELIRGGAGAELSVLTAWVLAPYSQTYPDVSLNTYVTPAARAIVREMTQRCLLEPGVVVSLVSALGVSEDRPIYSAGLIGGALGDRLAQNAATGPFPSPVLAVWGSADEVVPPRLQEEWVRSQCDAGTAIDSAVLAGYSHVQPITPGSRFLPTLMRWTAERFDGRSAPAAECAG</sequence>
<evidence type="ECO:0000313" key="3">
    <source>
        <dbReference type="Proteomes" id="UP000276888"/>
    </source>
</evidence>
<protein>
    <submittedName>
        <fullName evidence="2">Putative inactive lipase</fullName>
    </submittedName>
</protein>
<dbReference type="Proteomes" id="UP000276888">
    <property type="component" value="Chromosome"/>
</dbReference>
<feature type="transmembrane region" description="Helical" evidence="1">
    <location>
        <begin position="105"/>
        <end position="123"/>
    </location>
</feature>
<dbReference type="InterPro" id="IPR005152">
    <property type="entry name" value="Lipase_secreted"/>
</dbReference>
<feature type="transmembrane region" description="Helical" evidence="1">
    <location>
        <begin position="79"/>
        <end position="99"/>
    </location>
</feature>
<dbReference type="KEGG" id="mlv:CVS47_00987"/>
<dbReference type="PANTHER" id="PTHR34853:SF1">
    <property type="entry name" value="LIPASE 5"/>
    <property type="match status" value="1"/>
</dbReference>
<feature type="transmembrane region" description="Helical" evidence="1">
    <location>
        <begin position="212"/>
        <end position="231"/>
    </location>
</feature>
<dbReference type="GO" id="GO:0004806">
    <property type="term" value="F:triacylglycerol lipase activity"/>
    <property type="evidence" value="ECO:0007669"/>
    <property type="project" value="InterPro"/>
</dbReference>
<proteinExistence type="predicted"/>
<dbReference type="InterPro" id="IPR029058">
    <property type="entry name" value="AB_hydrolase_fold"/>
</dbReference>
<name>A0A3S9W8J0_9MICO</name>
<reference evidence="2 3" key="1">
    <citation type="submission" date="2018-08" db="EMBL/GenBank/DDBJ databases">
        <title>Microbacterium lemovicicum sp. nov., a bacterium isolated from a natural uranium-rich soil.</title>
        <authorList>
            <person name="ORTET P."/>
        </authorList>
    </citation>
    <scope>NUCLEOTIDE SEQUENCE [LARGE SCALE GENOMIC DNA]</scope>
    <source>
        <strain evidence="2 3">Viu22</strain>
    </source>
</reference>
<dbReference type="Gene3D" id="1.10.260.130">
    <property type="match status" value="1"/>
</dbReference>
<keyword evidence="1" id="KW-0472">Membrane</keyword>
<dbReference type="Gene3D" id="3.40.50.1820">
    <property type="entry name" value="alpha/beta hydrolase"/>
    <property type="match status" value="1"/>
</dbReference>
<accession>A0A3S9W8J0</accession>
<dbReference type="GO" id="GO:0016042">
    <property type="term" value="P:lipid catabolic process"/>
    <property type="evidence" value="ECO:0007669"/>
    <property type="project" value="InterPro"/>
</dbReference>
<keyword evidence="3" id="KW-1185">Reference proteome</keyword>
<organism evidence="2 3">
    <name type="scientific">Microbacterium lemovicicum</name>
    <dbReference type="NCBI Taxonomy" id="1072463"/>
    <lineage>
        <taxon>Bacteria</taxon>
        <taxon>Bacillati</taxon>
        <taxon>Actinomycetota</taxon>
        <taxon>Actinomycetes</taxon>
        <taxon>Micrococcales</taxon>
        <taxon>Microbacteriaceae</taxon>
        <taxon>Microbacterium</taxon>
    </lineage>
</organism>